<accession>A0A3R9MDM3</accession>
<reference evidence="1 2" key="1">
    <citation type="submission" date="2018-12" db="EMBL/GenBank/DDBJ databases">
        <authorList>
            <person name="Feng G."/>
            <person name="Zhu H."/>
        </authorList>
    </citation>
    <scope>NUCLEOTIDE SEQUENCE [LARGE SCALE GENOMIC DNA]</scope>
    <source>
        <strain evidence="1 2">LMG 26000</strain>
    </source>
</reference>
<organism evidence="1 2">
    <name type="scientific">Hymenobacter perfusus</name>
    <dbReference type="NCBI Taxonomy" id="1236770"/>
    <lineage>
        <taxon>Bacteria</taxon>
        <taxon>Pseudomonadati</taxon>
        <taxon>Bacteroidota</taxon>
        <taxon>Cytophagia</taxon>
        <taxon>Cytophagales</taxon>
        <taxon>Hymenobacteraceae</taxon>
        <taxon>Hymenobacter</taxon>
    </lineage>
</organism>
<dbReference type="OrthoDB" id="1410477at2"/>
<dbReference type="Proteomes" id="UP000270291">
    <property type="component" value="Unassembled WGS sequence"/>
</dbReference>
<proteinExistence type="predicted"/>
<evidence type="ECO:0000313" key="2">
    <source>
        <dbReference type="Proteomes" id="UP000270291"/>
    </source>
</evidence>
<dbReference type="AlphaFoldDB" id="A0A3R9MDM3"/>
<dbReference type="RefSeq" id="WP_125440394.1">
    <property type="nucleotide sequence ID" value="NZ_RWIU01000009.1"/>
</dbReference>
<name>A0A3R9MDM3_9BACT</name>
<dbReference type="EMBL" id="RWIU01000009">
    <property type="protein sequence ID" value="RSK39576.1"/>
    <property type="molecule type" value="Genomic_DNA"/>
</dbReference>
<gene>
    <name evidence="1" type="ORF">EI293_20370</name>
</gene>
<protein>
    <submittedName>
        <fullName evidence="1">Uncharacterized protein</fullName>
    </submittedName>
</protein>
<sequence>MIDFLDNALRVPHNGISEEYVRSVIESKVRDGYLFLEKKIPGHLFINILQQWIEKFNPYDDYEKISIWIKRVKSLLEDARELI</sequence>
<comment type="caution">
    <text evidence="1">The sequence shown here is derived from an EMBL/GenBank/DDBJ whole genome shotgun (WGS) entry which is preliminary data.</text>
</comment>
<evidence type="ECO:0000313" key="1">
    <source>
        <dbReference type="EMBL" id="RSK39576.1"/>
    </source>
</evidence>
<keyword evidence="2" id="KW-1185">Reference proteome</keyword>